<sequence>MFRDAAFALGYLEDDQEWLHCLTEAAAEKMPNQLRQLFGIILGVRLRMGEYKSLKYLARYLASNGKTPDTYGLPVLESYNDVSFEVGGPETSSIAQQELNAYSQTELEHVAEQVDDLNHNQREVFDQVIQAVNHPVQGEKKLYFLDGPGGTGKTFLLEQILARVRLQGKIAIAVASSGIAATLLTGGHTAHSTFRIPLKLTEHSTCSLSWQSQKSDLIRNASLILWDEAPMMHRGCFEA</sequence>
<keyword evidence="1" id="KW-0227">DNA damage</keyword>
<dbReference type="GO" id="GO:0043139">
    <property type="term" value="F:5'-3' DNA helicase activity"/>
    <property type="evidence" value="ECO:0007669"/>
    <property type="project" value="UniProtKB-EC"/>
</dbReference>
<dbReference type="OrthoDB" id="1435114at2759"/>
<evidence type="ECO:0000256" key="1">
    <source>
        <dbReference type="RuleBase" id="RU363044"/>
    </source>
</evidence>
<evidence type="ECO:0000313" key="4">
    <source>
        <dbReference type="Proteomes" id="UP000237271"/>
    </source>
</evidence>
<dbReference type="EMBL" id="NCKW01006887">
    <property type="protein sequence ID" value="POM70619.1"/>
    <property type="molecule type" value="Genomic_DNA"/>
</dbReference>
<dbReference type="AlphaFoldDB" id="A0A2P4XYR0"/>
<keyword evidence="4" id="KW-1185">Reference proteome</keyword>
<dbReference type="GO" id="GO:0006281">
    <property type="term" value="P:DNA repair"/>
    <property type="evidence" value="ECO:0007669"/>
    <property type="project" value="UniProtKB-KW"/>
</dbReference>
<reference evidence="3 4" key="1">
    <citation type="journal article" date="2017" name="Genome Biol. Evol.">
        <title>Phytophthora megakarya and P. palmivora, closely related causal agents of cacao black pod rot, underwent increases in genome sizes and gene numbers by different mechanisms.</title>
        <authorList>
            <person name="Ali S.S."/>
            <person name="Shao J."/>
            <person name="Lary D.J."/>
            <person name="Kronmiller B."/>
            <person name="Shen D."/>
            <person name="Strem M.D."/>
            <person name="Amoako-Attah I."/>
            <person name="Akrofi A.Y."/>
            <person name="Begoude B.A."/>
            <person name="Ten Hoopen G.M."/>
            <person name="Coulibaly K."/>
            <person name="Kebe B.I."/>
            <person name="Melnick R.L."/>
            <person name="Guiltinan M.J."/>
            <person name="Tyler B.M."/>
            <person name="Meinhardt L.W."/>
            <person name="Bailey B.A."/>
        </authorList>
    </citation>
    <scope>NUCLEOTIDE SEQUENCE [LARGE SCALE GENOMIC DNA]</scope>
    <source>
        <strain evidence="4">sbr112.9</strain>
    </source>
</reference>
<feature type="domain" description="DNA helicase Pif1-like DEAD-box helicase" evidence="2">
    <location>
        <begin position="117"/>
        <end position="239"/>
    </location>
</feature>
<dbReference type="InterPro" id="IPR027417">
    <property type="entry name" value="P-loop_NTPase"/>
</dbReference>
<proteinExistence type="inferred from homology"/>
<dbReference type="EC" id="5.6.2.3" evidence="1"/>
<organism evidence="3 4">
    <name type="scientific">Phytophthora palmivora</name>
    <dbReference type="NCBI Taxonomy" id="4796"/>
    <lineage>
        <taxon>Eukaryota</taxon>
        <taxon>Sar</taxon>
        <taxon>Stramenopiles</taxon>
        <taxon>Oomycota</taxon>
        <taxon>Peronosporomycetes</taxon>
        <taxon>Peronosporales</taxon>
        <taxon>Peronosporaceae</taxon>
        <taxon>Phytophthora</taxon>
    </lineage>
</organism>
<dbReference type="SUPFAM" id="SSF52540">
    <property type="entry name" value="P-loop containing nucleoside triphosphate hydrolases"/>
    <property type="match status" value="1"/>
</dbReference>
<keyword evidence="1 3" id="KW-0347">Helicase</keyword>
<dbReference type="PANTHER" id="PTHR10492:SF57">
    <property type="entry name" value="ATP-DEPENDENT DNA HELICASE"/>
    <property type="match status" value="1"/>
</dbReference>
<accession>A0A2P4XYR0</accession>
<dbReference type="GO" id="GO:0000723">
    <property type="term" value="P:telomere maintenance"/>
    <property type="evidence" value="ECO:0007669"/>
    <property type="project" value="InterPro"/>
</dbReference>
<feature type="non-terminal residue" evidence="3">
    <location>
        <position position="239"/>
    </location>
</feature>
<dbReference type="PANTHER" id="PTHR10492">
    <property type="match status" value="1"/>
</dbReference>
<protein>
    <recommendedName>
        <fullName evidence="1">ATP-dependent DNA helicase</fullName>
        <ecNumber evidence="1">5.6.2.3</ecNumber>
    </recommendedName>
</protein>
<evidence type="ECO:0000259" key="2">
    <source>
        <dbReference type="Pfam" id="PF05970"/>
    </source>
</evidence>
<comment type="catalytic activity">
    <reaction evidence="1">
        <text>ATP + H2O = ADP + phosphate + H(+)</text>
        <dbReference type="Rhea" id="RHEA:13065"/>
        <dbReference type="ChEBI" id="CHEBI:15377"/>
        <dbReference type="ChEBI" id="CHEBI:15378"/>
        <dbReference type="ChEBI" id="CHEBI:30616"/>
        <dbReference type="ChEBI" id="CHEBI:43474"/>
        <dbReference type="ChEBI" id="CHEBI:456216"/>
        <dbReference type="EC" id="5.6.2.3"/>
    </reaction>
</comment>
<comment type="cofactor">
    <cofactor evidence="1">
        <name>Mg(2+)</name>
        <dbReference type="ChEBI" id="CHEBI:18420"/>
    </cofactor>
</comment>
<keyword evidence="1" id="KW-0233">DNA recombination</keyword>
<dbReference type="GO" id="GO:0016887">
    <property type="term" value="F:ATP hydrolysis activity"/>
    <property type="evidence" value="ECO:0007669"/>
    <property type="project" value="RHEA"/>
</dbReference>
<keyword evidence="1" id="KW-0067">ATP-binding</keyword>
<dbReference type="GO" id="GO:0006310">
    <property type="term" value="P:DNA recombination"/>
    <property type="evidence" value="ECO:0007669"/>
    <property type="project" value="UniProtKB-KW"/>
</dbReference>
<comment type="similarity">
    <text evidence="1">Belongs to the helicase family.</text>
</comment>
<dbReference type="Proteomes" id="UP000237271">
    <property type="component" value="Unassembled WGS sequence"/>
</dbReference>
<dbReference type="InterPro" id="IPR010285">
    <property type="entry name" value="DNA_helicase_pif1-like_DEAD"/>
</dbReference>
<gene>
    <name evidence="3" type="ORF">PHPALM_12915</name>
</gene>
<evidence type="ECO:0000313" key="3">
    <source>
        <dbReference type="EMBL" id="POM70619.1"/>
    </source>
</evidence>
<dbReference type="GO" id="GO:0005524">
    <property type="term" value="F:ATP binding"/>
    <property type="evidence" value="ECO:0007669"/>
    <property type="project" value="UniProtKB-KW"/>
</dbReference>
<keyword evidence="1" id="KW-0234">DNA repair</keyword>
<name>A0A2P4XYR0_9STRA</name>
<keyword evidence="1" id="KW-0547">Nucleotide-binding</keyword>
<comment type="caution">
    <text evidence="3">The sequence shown here is derived from an EMBL/GenBank/DDBJ whole genome shotgun (WGS) entry which is preliminary data.</text>
</comment>
<dbReference type="Pfam" id="PF05970">
    <property type="entry name" value="PIF1"/>
    <property type="match status" value="1"/>
</dbReference>
<keyword evidence="1" id="KW-0378">Hydrolase</keyword>
<dbReference type="Gene3D" id="3.40.50.300">
    <property type="entry name" value="P-loop containing nucleotide triphosphate hydrolases"/>
    <property type="match status" value="1"/>
</dbReference>